<dbReference type="CDD" id="cd02440">
    <property type="entry name" value="AdoMet_MTases"/>
    <property type="match status" value="1"/>
</dbReference>
<dbReference type="InterPro" id="IPR029063">
    <property type="entry name" value="SAM-dependent_MTases_sf"/>
</dbReference>
<accession>A0ABN2SU88</accession>
<dbReference type="InterPro" id="IPR006764">
    <property type="entry name" value="SAM_dep_MeTrfase_SAV2177_type"/>
</dbReference>
<proteinExistence type="predicted"/>
<dbReference type="GO" id="GO:0032259">
    <property type="term" value="P:methylation"/>
    <property type="evidence" value="ECO:0007669"/>
    <property type="project" value="UniProtKB-KW"/>
</dbReference>
<evidence type="ECO:0000313" key="1">
    <source>
        <dbReference type="EMBL" id="GAA1992631.1"/>
    </source>
</evidence>
<gene>
    <name evidence="1" type="ORF">GCM10009754_84590</name>
</gene>
<organism evidence="1 2">
    <name type="scientific">Amycolatopsis minnesotensis</name>
    <dbReference type="NCBI Taxonomy" id="337894"/>
    <lineage>
        <taxon>Bacteria</taxon>
        <taxon>Bacillati</taxon>
        <taxon>Actinomycetota</taxon>
        <taxon>Actinomycetes</taxon>
        <taxon>Pseudonocardiales</taxon>
        <taxon>Pseudonocardiaceae</taxon>
        <taxon>Amycolatopsis</taxon>
    </lineage>
</organism>
<name>A0ABN2SU88_9PSEU</name>
<dbReference type="Proteomes" id="UP001501116">
    <property type="component" value="Unassembled WGS sequence"/>
</dbReference>
<keyword evidence="2" id="KW-1185">Reference proteome</keyword>
<dbReference type="EMBL" id="BAAANN010000066">
    <property type="protein sequence ID" value="GAA1992631.1"/>
    <property type="molecule type" value="Genomic_DNA"/>
</dbReference>
<keyword evidence="1" id="KW-0489">Methyltransferase</keyword>
<protein>
    <submittedName>
        <fullName evidence="1">SAM-dependent methyltransferase</fullName>
    </submittedName>
</protein>
<sequence>MSHSTNATANDAPRWPTPDFLRFEDPNAARIADWAAGDSHNTAVDRHFGEQVALLLPVEEIVRRNVAFATEMLHHALAHGIRQVLVLGCGMPTGPVWRHQATLARPGIRAVYVDYDPIVTAAYTIARQQHPNPASEILTADLRDPDAILTSTAVRSTLDLAQPVLLLATAVLHHVPDRHKPADILARYRDALAPGSYLAISHLTTPDKPEDHRRLSAALNLYRGIDQPLTARSRRTLNDWLADLDPIPTDHHDGPFLHCVAAHKSGTDVQEQT</sequence>
<dbReference type="GO" id="GO:0008168">
    <property type="term" value="F:methyltransferase activity"/>
    <property type="evidence" value="ECO:0007669"/>
    <property type="project" value="UniProtKB-KW"/>
</dbReference>
<dbReference type="SUPFAM" id="SSF53335">
    <property type="entry name" value="S-adenosyl-L-methionine-dependent methyltransferases"/>
    <property type="match status" value="1"/>
</dbReference>
<comment type="caution">
    <text evidence="1">The sequence shown here is derived from an EMBL/GenBank/DDBJ whole genome shotgun (WGS) entry which is preliminary data.</text>
</comment>
<reference evidence="1 2" key="1">
    <citation type="journal article" date="2019" name="Int. J. Syst. Evol. Microbiol.">
        <title>The Global Catalogue of Microorganisms (GCM) 10K type strain sequencing project: providing services to taxonomists for standard genome sequencing and annotation.</title>
        <authorList>
            <consortium name="The Broad Institute Genomics Platform"/>
            <consortium name="The Broad Institute Genome Sequencing Center for Infectious Disease"/>
            <person name="Wu L."/>
            <person name="Ma J."/>
        </authorList>
    </citation>
    <scope>NUCLEOTIDE SEQUENCE [LARGE SCALE GENOMIC DNA]</scope>
    <source>
        <strain evidence="1 2">JCM 14545</strain>
    </source>
</reference>
<dbReference type="RefSeq" id="WP_344431673.1">
    <property type="nucleotide sequence ID" value="NZ_BAAANN010000066.1"/>
</dbReference>
<dbReference type="Pfam" id="PF04672">
    <property type="entry name" value="Methyltransf_19"/>
    <property type="match status" value="1"/>
</dbReference>
<dbReference type="Gene3D" id="3.40.50.150">
    <property type="entry name" value="Vaccinia Virus protein VP39"/>
    <property type="match status" value="1"/>
</dbReference>
<dbReference type="PIRSF" id="PIRSF017393">
    <property type="entry name" value="MTase_SAV2177"/>
    <property type="match status" value="1"/>
</dbReference>
<evidence type="ECO:0000313" key="2">
    <source>
        <dbReference type="Proteomes" id="UP001501116"/>
    </source>
</evidence>
<keyword evidence="1" id="KW-0808">Transferase</keyword>